<name>A0A854A276_9PSED</name>
<keyword evidence="1" id="KW-0812">Transmembrane</keyword>
<evidence type="ECO:0008006" key="4">
    <source>
        <dbReference type="Google" id="ProtNLM"/>
    </source>
</evidence>
<feature type="transmembrane region" description="Helical" evidence="1">
    <location>
        <begin position="71"/>
        <end position="92"/>
    </location>
</feature>
<feature type="transmembrane region" description="Helical" evidence="1">
    <location>
        <begin position="99"/>
        <end position="117"/>
    </location>
</feature>
<feature type="transmembrane region" description="Helical" evidence="1">
    <location>
        <begin position="259"/>
        <end position="278"/>
    </location>
</feature>
<feature type="transmembrane region" description="Helical" evidence="1">
    <location>
        <begin position="162"/>
        <end position="180"/>
    </location>
</feature>
<gene>
    <name evidence="2" type="ORF">BOH74_04780</name>
</gene>
<evidence type="ECO:0000256" key="1">
    <source>
        <dbReference type="SAM" id="Phobius"/>
    </source>
</evidence>
<keyword evidence="1" id="KW-0472">Membrane</keyword>
<keyword evidence="1" id="KW-1133">Transmembrane helix</keyword>
<feature type="transmembrane region" description="Helical" evidence="1">
    <location>
        <begin position="12"/>
        <end position="29"/>
    </location>
</feature>
<organism evidence="2 3">
    <name type="scientific">Pseudomonas versuta</name>
    <dbReference type="NCBI Taxonomy" id="1788301"/>
    <lineage>
        <taxon>Bacteria</taxon>
        <taxon>Pseudomonadati</taxon>
        <taxon>Pseudomonadota</taxon>
        <taxon>Gammaproteobacteria</taxon>
        <taxon>Pseudomonadales</taxon>
        <taxon>Pseudomonadaceae</taxon>
        <taxon>Pseudomonas</taxon>
    </lineage>
</organism>
<accession>A0A854A276</accession>
<feature type="transmembrane region" description="Helical" evidence="1">
    <location>
        <begin position="186"/>
        <end position="207"/>
    </location>
</feature>
<evidence type="ECO:0000313" key="2">
    <source>
        <dbReference type="EMBL" id="OKA27105.1"/>
    </source>
</evidence>
<dbReference type="EMBL" id="MPJD01000010">
    <property type="protein sequence ID" value="OKA27105.1"/>
    <property type="molecule type" value="Genomic_DNA"/>
</dbReference>
<comment type="caution">
    <text evidence="2">The sequence shown here is derived from an EMBL/GenBank/DDBJ whole genome shotgun (WGS) entry which is preliminary data.</text>
</comment>
<dbReference type="RefSeq" id="WP_125863018.1">
    <property type="nucleotide sequence ID" value="NZ_MPJD01000010.1"/>
</dbReference>
<reference evidence="2 3" key="1">
    <citation type="submission" date="2016-11" db="EMBL/GenBank/DDBJ databases">
        <title>Draft genome of Pseudomonas versuta A4R1.12.</title>
        <authorList>
            <person name="See-Too W.-S."/>
        </authorList>
    </citation>
    <scope>NUCLEOTIDE SEQUENCE [LARGE SCALE GENOMIC DNA]</scope>
    <source>
        <strain evidence="2 3">A4R1.12</strain>
    </source>
</reference>
<evidence type="ECO:0000313" key="3">
    <source>
        <dbReference type="Proteomes" id="UP000185990"/>
    </source>
</evidence>
<sequence length="341" mass="38321">MNIRQNVTPGARLLLCLMLMAFVFAIYMFQDVILPKNFFTDAGTISNLINYVDLDSAQTDSFVSTAWVFSMLGYGGSQTFLLVSVICVVLLMSFRSRSYELIAFTLLFMVPFTLFNLKLSKEAIVIAMNFSCCLVCLSSRSKVFKVVFVASLYMLYAYFFRFYYAFIAIGMVFLTCFFSSSGRTRTALLCLALAVCLALPADVWTQLQLARDTVNTSREGLNDSKTIFSNLLTPNGILTAVPNSLYAAVRFLFAPAFSFRPQELLLAVVLWSVIILMVRNKNYSHPLMALLAANFLIQTFFEPDLGSFLRHLTAYAFCLYAVPRVANTYIANKPLHHGLKT</sequence>
<proteinExistence type="predicted"/>
<dbReference type="Proteomes" id="UP000185990">
    <property type="component" value="Unassembled WGS sequence"/>
</dbReference>
<dbReference type="AlphaFoldDB" id="A0A854A276"/>
<protein>
    <recommendedName>
        <fullName evidence="4">Glycosyltransferase RgtA/B/C/D-like domain-containing protein</fullName>
    </recommendedName>
</protein>